<dbReference type="RefSeq" id="WP_149114180.1">
    <property type="nucleotide sequence ID" value="NZ_CP042425.1"/>
</dbReference>
<gene>
    <name evidence="1" type="ORF">PX52LOC_06907</name>
</gene>
<protein>
    <submittedName>
        <fullName evidence="1">Uncharacterized protein</fullName>
    </submittedName>
</protein>
<dbReference type="EMBL" id="CP042425">
    <property type="protein sequence ID" value="QEL19826.1"/>
    <property type="molecule type" value="Genomic_DNA"/>
</dbReference>
<name>A0A5C1AP84_9BACT</name>
<sequence>MAKNTFPRLNQVEPDEQPILIDATESLRNHILVTLGRPKDLIRIDVVRLWPNTYRANLLVGKSFDQATFAHSYFVTTTDAGKVVTSVPSLSNVYA</sequence>
<reference evidence="2" key="1">
    <citation type="submission" date="2019-08" db="EMBL/GenBank/DDBJ databases">
        <title>Limnoglobus roseus gen. nov., sp. nov., a novel freshwater planctomycete with a giant genome from the family Gemmataceae.</title>
        <authorList>
            <person name="Kulichevskaya I.S."/>
            <person name="Naumoff D.G."/>
            <person name="Miroshnikov K."/>
            <person name="Ivanova A."/>
            <person name="Philippov D.A."/>
            <person name="Hakobyan A."/>
            <person name="Rijpstra I.C."/>
            <person name="Sinninghe Damste J.S."/>
            <person name="Liesack W."/>
            <person name="Dedysh S.N."/>
        </authorList>
    </citation>
    <scope>NUCLEOTIDE SEQUENCE [LARGE SCALE GENOMIC DNA]</scope>
    <source>
        <strain evidence="2">PX52</strain>
    </source>
</reference>
<dbReference type="AlphaFoldDB" id="A0A5C1AP84"/>
<evidence type="ECO:0000313" key="2">
    <source>
        <dbReference type="Proteomes" id="UP000324974"/>
    </source>
</evidence>
<proteinExistence type="predicted"/>
<accession>A0A5C1AP84</accession>
<organism evidence="1 2">
    <name type="scientific">Limnoglobus roseus</name>
    <dbReference type="NCBI Taxonomy" id="2598579"/>
    <lineage>
        <taxon>Bacteria</taxon>
        <taxon>Pseudomonadati</taxon>
        <taxon>Planctomycetota</taxon>
        <taxon>Planctomycetia</taxon>
        <taxon>Gemmatales</taxon>
        <taxon>Gemmataceae</taxon>
        <taxon>Limnoglobus</taxon>
    </lineage>
</organism>
<dbReference type="OrthoDB" id="290312at2"/>
<keyword evidence="2" id="KW-1185">Reference proteome</keyword>
<dbReference type="KEGG" id="lrs:PX52LOC_06907"/>
<dbReference type="Proteomes" id="UP000324974">
    <property type="component" value="Chromosome"/>
</dbReference>
<evidence type="ECO:0000313" key="1">
    <source>
        <dbReference type="EMBL" id="QEL19826.1"/>
    </source>
</evidence>